<organism evidence="1 2">
    <name type="scientific">Acidipropionibacterium virtanenii</name>
    <dbReference type="NCBI Taxonomy" id="2057246"/>
    <lineage>
        <taxon>Bacteria</taxon>
        <taxon>Bacillati</taxon>
        <taxon>Actinomycetota</taxon>
        <taxon>Actinomycetes</taxon>
        <taxon>Propionibacteriales</taxon>
        <taxon>Propionibacteriaceae</taxon>
        <taxon>Acidipropionibacterium</taxon>
    </lineage>
</organism>
<dbReference type="AlphaFoldDB" id="A0A344UPU1"/>
<proteinExistence type="predicted"/>
<dbReference type="EMBL" id="CP025198">
    <property type="protein sequence ID" value="AXE37289.1"/>
    <property type="molecule type" value="Genomic_DNA"/>
</dbReference>
<gene>
    <name evidence="1" type="ORF">JS278_00092</name>
</gene>
<reference evidence="1 2" key="1">
    <citation type="submission" date="2017-12" db="EMBL/GenBank/DDBJ databases">
        <title>The whole genome sequence of the Acidipropionibacterium virtanenii sp. nov. type strain JS278.</title>
        <authorList>
            <person name="Laine P."/>
            <person name="Deptula P."/>
            <person name="Varmanen P."/>
            <person name="Auvinen P."/>
        </authorList>
    </citation>
    <scope>NUCLEOTIDE SEQUENCE [LARGE SCALE GENOMIC DNA]</scope>
    <source>
        <strain evidence="1 2">JS278</strain>
    </source>
</reference>
<protein>
    <recommendedName>
        <fullName evidence="3">Toxin</fullName>
    </recommendedName>
</protein>
<evidence type="ECO:0000313" key="2">
    <source>
        <dbReference type="Proteomes" id="UP000251995"/>
    </source>
</evidence>
<accession>A0A344UPU1</accession>
<dbReference type="Proteomes" id="UP000251995">
    <property type="component" value="Chromosome"/>
</dbReference>
<evidence type="ECO:0000313" key="1">
    <source>
        <dbReference type="EMBL" id="AXE37289.1"/>
    </source>
</evidence>
<sequence>MRMARSAFKHGCTGTDIDVALKYYVTRQALGEGPERWLYTGFDTAGRPLEIVTILGDDGKEAVIHAMALRTSYRPTRKGHRS</sequence>
<evidence type="ECO:0008006" key="3">
    <source>
        <dbReference type="Google" id="ProtNLM"/>
    </source>
</evidence>
<dbReference type="KEGG" id="acij:JS278_00092"/>
<name>A0A344UPU1_9ACTN</name>
<keyword evidence="2" id="KW-1185">Reference proteome</keyword>